<proteinExistence type="inferred from homology"/>
<dbReference type="PANTHER" id="PTHR30537:SF5">
    <property type="entry name" value="HTH-TYPE TRANSCRIPTIONAL ACTIVATOR TTDR-RELATED"/>
    <property type="match status" value="1"/>
</dbReference>
<dbReference type="InterPro" id="IPR000847">
    <property type="entry name" value="LysR_HTH_N"/>
</dbReference>
<gene>
    <name evidence="6" type="ORF">SMD31_06125</name>
</gene>
<accession>A0ABU5DXQ0</accession>
<dbReference type="Gene3D" id="1.10.10.10">
    <property type="entry name" value="Winged helix-like DNA-binding domain superfamily/Winged helix DNA-binding domain"/>
    <property type="match status" value="1"/>
</dbReference>
<keyword evidence="4" id="KW-0804">Transcription</keyword>
<organism evidence="6 7">
    <name type="scientific">Dongia rigui</name>
    <dbReference type="NCBI Taxonomy" id="940149"/>
    <lineage>
        <taxon>Bacteria</taxon>
        <taxon>Pseudomonadati</taxon>
        <taxon>Pseudomonadota</taxon>
        <taxon>Alphaproteobacteria</taxon>
        <taxon>Rhodospirillales</taxon>
        <taxon>Dongiaceae</taxon>
        <taxon>Dongia</taxon>
    </lineage>
</organism>
<dbReference type="RefSeq" id="WP_320499918.1">
    <property type="nucleotide sequence ID" value="NZ_JAXCLX010000001.1"/>
</dbReference>
<evidence type="ECO:0000313" key="7">
    <source>
        <dbReference type="Proteomes" id="UP001271769"/>
    </source>
</evidence>
<dbReference type="Pfam" id="PF00126">
    <property type="entry name" value="HTH_1"/>
    <property type="match status" value="1"/>
</dbReference>
<comment type="similarity">
    <text evidence="1">Belongs to the LysR transcriptional regulatory family.</text>
</comment>
<evidence type="ECO:0000313" key="6">
    <source>
        <dbReference type="EMBL" id="MDY0871488.1"/>
    </source>
</evidence>
<name>A0ABU5DXQ0_9PROT</name>
<keyword evidence="2" id="KW-0805">Transcription regulation</keyword>
<feature type="domain" description="HTH lysR-type" evidence="5">
    <location>
        <begin position="1"/>
        <end position="59"/>
    </location>
</feature>
<dbReference type="PANTHER" id="PTHR30537">
    <property type="entry name" value="HTH-TYPE TRANSCRIPTIONAL REGULATOR"/>
    <property type="match status" value="1"/>
</dbReference>
<dbReference type="SUPFAM" id="SSF46785">
    <property type="entry name" value="Winged helix' DNA-binding domain"/>
    <property type="match status" value="1"/>
</dbReference>
<dbReference type="InterPro" id="IPR036388">
    <property type="entry name" value="WH-like_DNA-bd_sf"/>
</dbReference>
<keyword evidence="3" id="KW-0238">DNA-binding</keyword>
<dbReference type="Proteomes" id="UP001271769">
    <property type="component" value="Unassembled WGS sequence"/>
</dbReference>
<evidence type="ECO:0000256" key="2">
    <source>
        <dbReference type="ARBA" id="ARBA00023015"/>
    </source>
</evidence>
<comment type="caution">
    <text evidence="6">The sequence shown here is derived from an EMBL/GenBank/DDBJ whole genome shotgun (WGS) entry which is preliminary data.</text>
</comment>
<sequence>MDRLATMEAFVKVAETKSFSEAARRLRSSKSLVSRQISDLEAHLGVRLLQRTTRSLTLTEEGRAYHEQVTRILGEIDEANAAVSQSTVAPRGRLRVSAPMSFGILHVAPAVGRFLARFPEVELDLSLNDRYVDLIDEGFDVSIRVGRLAESSLVARKLAPFRMILCASPQYLEKHGTPTTPDELKNHNCLCYSTNSLTPEWRLQKPDGSAWSLQIAGHLHANNGDVLRTAALDGVGITYLPSFIVGADLQNAGLVSILSDYVPTDAAIYAVYPHSRHLSPKVRAFIDFMLEHFGPRPRWDLLG</sequence>
<dbReference type="CDD" id="cd08422">
    <property type="entry name" value="PBP2_CrgA_like"/>
    <property type="match status" value="1"/>
</dbReference>
<protein>
    <submittedName>
        <fullName evidence="6">LysR family transcriptional regulator</fullName>
    </submittedName>
</protein>
<reference evidence="6 7" key="1">
    <citation type="journal article" date="2013" name="Antonie Van Leeuwenhoek">
        <title>Dongia rigui sp. nov., isolated from freshwater of a large wetland in Korea.</title>
        <authorList>
            <person name="Baik K.S."/>
            <person name="Hwang Y.M."/>
            <person name="Choi J.S."/>
            <person name="Kwon J."/>
            <person name="Seong C.N."/>
        </authorList>
    </citation>
    <scope>NUCLEOTIDE SEQUENCE [LARGE SCALE GENOMIC DNA]</scope>
    <source>
        <strain evidence="6 7">04SU4-P</strain>
    </source>
</reference>
<dbReference type="InterPro" id="IPR058163">
    <property type="entry name" value="LysR-type_TF_proteobact-type"/>
</dbReference>
<dbReference type="PROSITE" id="PS50931">
    <property type="entry name" value="HTH_LYSR"/>
    <property type="match status" value="1"/>
</dbReference>
<dbReference type="InterPro" id="IPR005119">
    <property type="entry name" value="LysR_subst-bd"/>
</dbReference>
<dbReference type="Pfam" id="PF03466">
    <property type="entry name" value="LysR_substrate"/>
    <property type="match status" value="1"/>
</dbReference>
<evidence type="ECO:0000256" key="4">
    <source>
        <dbReference type="ARBA" id="ARBA00023163"/>
    </source>
</evidence>
<keyword evidence="7" id="KW-1185">Reference proteome</keyword>
<dbReference type="EMBL" id="JAXCLX010000001">
    <property type="protein sequence ID" value="MDY0871488.1"/>
    <property type="molecule type" value="Genomic_DNA"/>
</dbReference>
<dbReference type="SUPFAM" id="SSF53850">
    <property type="entry name" value="Periplasmic binding protein-like II"/>
    <property type="match status" value="1"/>
</dbReference>
<dbReference type="Gene3D" id="3.40.190.290">
    <property type="match status" value="1"/>
</dbReference>
<evidence type="ECO:0000256" key="3">
    <source>
        <dbReference type="ARBA" id="ARBA00023125"/>
    </source>
</evidence>
<evidence type="ECO:0000259" key="5">
    <source>
        <dbReference type="PROSITE" id="PS50931"/>
    </source>
</evidence>
<dbReference type="InterPro" id="IPR036390">
    <property type="entry name" value="WH_DNA-bd_sf"/>
</dbReference>
<evidence type="ECO:0000256" key="1">
    <source>
        <dbReference type="ARBA" id="ARBA00009437"/>
    </source>
</evidence>